<dbReference type="RefSeq" id="WP_145173966.1">
    <property type="nucleotide sequence ID" value="NZ_CP037422.1"/>
</dbReference>
<proteinExistence type="predicted"/>
<keyword evidence="1" id="KW-1133">Transmembrane helix</keyword>
<dbReference type="Proteomes" id="UP000318384">
    <property type="component" value="Chromosome"/>
</dbReference>
<dbReference type="EMBL" id="CP037422">
    <property type="protein sequence ID" value="QDU08761.1"/>
    <property type="molecule type" value="Genomic_DNA"/>
</dbReference>
<keyword evidence="1" id="KW-0472">Membrane</keyword>
<reference evidence="2 3" key="1">
    <citation type="submission" date="2019-03" db="EMBL/GenBank/DDBJ databases">
        <title>Deep-cultivation of Planctomycetes and their phenomic and genomic characterization uncovers novel biology.</title>
        <authorList>
            <person name="Wiegand S."/>
            <person name="Jogler M."/>
            <person name="Boedeker C."/>
            <person name="Pinto D."/>
            <person name="Vollmers J."/>
            <person name="Rivas-Marin E."/>
            <person name="Kohn T."/>
            <person name="Peeters S.H."/>
            <person name="Heuer A."/>
            <person name="Rast P."/>
            <person name="Oberbeckmann S."/>
            <person name="Bunk B."/>
            <person name="Jeske O."/>
            <person name="Meyerdierks A."/>
            <person name="Storesund J.E."/>
            <person name="Kallscheuer N."/>
            <person name="Luecker S."/>
            <person name="Lage O.M."/>
            <person name="Pohl T."/>
            <person name="Merkel B.J."/>
            <person name="Hornburger P."/>
            <person name="Mueller R.-W."/>
            <person name="Bruemmer F."/>
            <person name="Labrenz M."/>
            <person name="Spormann A.M."/>
            <person name="Op den Camp H."/>
            <person name="Overmann J."/>
            <person name="Amann R."/>
            <person name="Jetten M.S.M."/>
            <person name="Mascher T."/>
            <person name="Medema M.H."/>
            <person name="Devos D.P."/>
            <person name="Kaster A.-K."/>
            <person name="Ovreas L."/>
            <person name="Rohde M."/>
            <person name="Galperin M.Y."/>
            <person name="Jogler C."/>
        </authorList>
    </citation>
    <scope>NUCLEOTIDE SEQUENCE [LARGE SCALE GENOMIC DNA]</scope>
    <source>
        <strain evidence="2 3">V202</strain>
    </source>
</reference>
<keyword evidence="1" id="KW-0812">Transmembrane</keyword>
<feature type="transmembrane region" description="Helical" evidence="1">
    <location>
        <begin position="68"/>
        <end position="93"/>
    </location>
</feature>
<evidence type="ECO:0000313" key="3">
    <source>
        <dbReference type="Proteomes" id="UP000318384"/>
    </source>
</evidence>
<dbReference type="OrthoDB" id="9991188at2"/>
<evidence type="ECO:0000313" key="2">
    <source>
        <dbReference type="EMBL" id="QDU08761.1"/>
    </source>
</evidence>
<protein>
    <submittedName>
        <fullName evidence="2">Uncharacterized protein</fullName>
    </submittedName>
</protein>
<name>A0A517WU29_9PLAN</name>
<accession>A0A517WU29</accession>
<organism evidence="2 3">
    <name type="scientific">Gimesia aquarii</name>
    <dbReference type="NCBI Taxonomy" id="2527964"/>
    <lineage>
        <taxon>Bacteria</taxon>
        <taxon>Pseudomonadati</taxon>
        <taxon>Planctomycetota</taxon>
        <taxon>Planctomycetia</taxon>
        <taxon>Planctomycetales</taxon>
        <taxon>Planctomycetaceae</taxon>
        <taxon>Gimesia</taxon>
    </lineage>
</organism>
<feature type="transmembrane region" description="Helical" evidence="1">
    <location>
        <begin position="25"/>
        <end position="48"/>
    </location>
</feature>
<keyword evidence="3" id="KW-1185">Reference proteome</keyword>
<evidence type="ECO:0000256" key="1">
    <source>
        <dbReference type="SAM" id="Phobius"/>
    </source>
</evidence>
<gene>
    <name evidence="2" type="ORF">V202x_21310</name>
</gene>
<dbReference type="AlphaFoldDB" id="A0A517WU29"/>
<sequence>MNDTSPHSPIDDHSSESPTPLNSKLLRFFIGMTIGGSLPLLLAGYFISQFSAYTATLPPDSAICGTPLLLPFVLIVFVTPIMGLVTGGVALLIPIK</sequence>